<dbReference type="Proteomes" id="UP000469943">
    <property type="component" value="Unassembled WGS sequence"/>
</dbReference>
<reference evidence="2 5" key="2">
    <citation type="submission" date="2019-10" db="EMBL/GenBank/DDBJ databases">
        <title>Characterization of the phylogenetic diversity of two novel species belonging to the genus Bifidobacterium: Bifidobacterium cebidarum sp. nov. and Bifidobacterium leontopitheci sp. nov.</title>
        <authorList>
            <person name="Lugli G.A."/>
            <person name="Duranti S."/>
            <person name="Milani C."/>
            <person name="Turroni F."/>
            <person name="Ventura M."/>
        </authorList>
    </citation>
    <scope>NUCLEOTIDE SEQUENCE [LARGE SCALE GENOMIC DNA]</scope>
    <source>
        <strain evidence="2 5">DSM 100688</strain>
    </source>
</reference>
<dbReference type="PANTHER" id="PTHR43233">
    <property type="entry name" value="FAMILY N-ACETYLTRANSFERASE, PUTATIVE (AFU_ORTHOLOGUE AFUA_6G03350)-RELATED"/>
    <property type="match status" value="1"/>
</dbReference>
<gene>
    <name evidence="2" type="ORF">DSM100688_0811</name>
    <name evidence="3" type="ORF">GFD24_03650</name>
</gene>
<dbReference type="RefSeq" id="WP_152357897.1">
    <property type="nucleotide sequence ID" value="NZ_WBSM01000002.1"/>
</dbReference>
<accession>A0A6L4X1N0</accession>
<evidence type="ECO:0000313" key="2">
    <source>
        <dbReference type="EMBL" id="KAB8288809.1"/>
    </source>
</evidence>
<evidence type="ECO:0000313" key="3">
    <source>
        <dbReference type="EMBL" id="NEG71328.1"/>
    </source>
</evidence>
<dbReference type="InterPro" id="IPR053144">
    <property type="entry name" value="Acetyltransferase_Butenolide"/>
</dbReference>
<comment type="caution">
    <text evidence="2">The sequence shown here is derived from an EMBL/GenBank/DDBJ whole genome shotgun (WGS) entry which is preliminary data.</text>
</comment>
<dbReference type="OrthoDB" id="4549080at2"/>
<evidence type="ECO:0000259" key="1">
    <source>
        <dbReference type="PROSITE" id="PS51186"/>
    </source>
</evidence>
<name>A0A6L4X1N0_9BIFI</name>
<keyword evidence="2" id="KW-0808">Transferase</keyword>
<feature type="domain" description="N-acetyltransferase" evidence="1">
    <location>
        <begin position="1"/>
        <end position="141"/>
    </location>
</feature>
<dbReference type="SUPFAM" id="SSF55729">
    <property type="entry name" value="Acyl-CoA N-acyltransferases (Nat)"/>
    <property type="match status" value="1"/>
</dbReference>
<dbReference type="CDD" id="cd04301">
    <property type="entry name" value="NAT_SF"/>
    <property type="match status" value="1"/>
</dbReference>
<sequence length="141" mass="16034">MTNDPIQLIHDTLPPLDQTLRLYQDADWRAYTRDPEYLMRAIAGSRTVITAWDGDELVGLIRAVGDGISILYVQDLLVLRSHQRRGIGTRLMHALFDQYEEVRQKVLSTDVSSTTDAFYRSCGMQPLADYGSTSYGIFRFA</sequence>
<dbReference type="EMBL" id="WBSM01000002">
    <property type="protein sequence ID" value="KAB8288809.1"/>
    <property type="molecule type" value="Genomic_DNA"/>
</dbReference>
<proteinExistence type="predicted"/>
<dbReference type="AlphaFoldDB" id="A0A6L4X1N0"/>
<dbReference type="Proteomes" id="UP000482084">
    <property type="component" value="Unassembled WGS sequence"/>
</dbReference>
<dbReference type="Pfam" id="PF00583">
    <property type="entry name" value="Acetyltransf_1"/>
    <property type="match status" value="1"/>
</dbReference>
<dbReference type="PROSITE" id="PS51186">
    <property type="entry name" value="GNAT"/>
    <property type="match status" value="1"/>
</dbReference>
<organism evidence="2 5">
    <name type="scientific">Bifidobacterium ramosum</name>
    <dbReference type="NCBI Taxonomy" id="1798158"/>
    <lineage>
        <taxon>Bacteria</taxon>
        <taxon>Bacillati</taxon>
        <taxon>Actinomycetota</taxon>
        <taxon>Actinomycetes</taxon>
        <taxon>Bifidobacteriales</taxon>
        <taxon>Bifidobacteriaceae</taxon>
        <taxon>Bifidobacterium</taxon>
    </lineage>
</organism>
<dbReference type="EMBL" id="WHZX01000002">
    <property type="protein sequence ID" value="NEG71328.1"/>
    <property type="molecule type" value="Genomic_DNA"/>
</dbReference>
<dbReference type="InterPro" id="IPR016181">
    <property type="entry name" value="Acyl_CoA_acyltransferase"/>
</dbReference>
<protein>
    <submittedName>
        <fullName evidence="3">GNAT family N-acetyltransferase</fullName>
    </submittedName>
    <submittedName>
        <fullName evidence="2">GNAT family acetyltransferase</fullName>
    </submittedName>
</protein>
<dbReference type="InterPro" id="IPR000182">
    <property type="entry name" value="GNAT_dom"/>
</dbReference>
<evidence type="ECO:0000313" key="4">
    <source>
        <dbReference type="Proteomes" id="UP000469943"/>
    </source>
</evidence>
<dbReference type="PANTHER" id="PTHR43233:SF1">
    <property type="entry name" value="FAMILY N-ACETYLTRANSFERASE, PUTATIVE (AFU_ORTHOLOGUE AFUA_6G03350)-RELATED"/>
    <property type="match status" value="1"/>
</dbReference>
<dbReference type="Gene3D" id="3.40.630.30">
    <property type="match status" value="1"/>
</dbReference>
<keyword evidence="5" id="KW-1185">Reference proteome</keyword>
<dbReference type="GO" id="GO:0016747">
    <property type="term" value="F:acyltransferase activity, transferring groups other than amino-acyl groups"/>
    <property type="evidence" value="ECO:0007669"/>
    <property type="project" value="InterPro"/>
</dbReference>
<reference evidence="3 4" key="1">
    <citation type="submission" date="2019-10" db="EMBL/GenBank/DDBJ databases">
        <title>Bifidobacterium from non-human primates.</title>
        <authorList>
            <person name="Modesto M."/>
        </authorList>
    </citation>
    <scope>NUCLEOTIDE SEQUENCE [LARGE SCALE GENOMIC DNA]</scope>
    <source>
        <strain evidence="3 4">TREM</strain>
    </source>
</reference>
<evidence type="ECO:0000313" key="5">
    <source>
        <dbReference type="Proteomes" id="UP000482084"/>
    </source>
</evidence>